<dbReference type="Gene3D" id="6.10.340.10">
    <property type="match status" value="1"/>
</dbReference>
<dbReference type="InterPro" id="IPR003660">
    <property type="entry name" value="HAMP_dom"/>
</dbReference>
<dbReference type="Gene3D" id="1.10.287.130">
    <property type="match status" value="1"/>
</dbReference>
<reference evidence="18" key="1">
    <citation type="submission" date="2009-07" db="EMBL/GenBank/DDBJ databases">
        <authorList>
            <person name="Weinstock G."/>
            <person name="Sodergren E."/>
            <person name="Clifton S."/>
            <person name="Fulton L."/>
            <person name="Fulton B."/>
            <person name="Courtney L."/>
            <person name="Fronick C."/>
            <person name="Harrison M."/>
            <person name="Strong C."/>
            <person name="Farmer C."/>
            <person name="Delahaunty K."/>
            <person name="Markovic C."/>
            <person name="Hall O."/>
            <person name="Minx P."/>
            <person name="Tomlinson C."/>
            <person name="Mitreva M."/>
            <person name="Nelson J."/>
            <person name="Hou S."/>
            <person name="Wollam A."/>
            <person name="Pepin K.H."/>
            <person name="Johnson M."/>
            <person name="Bhonagiri V."/>
            <person name="Nash W.E."/>
            <person name="Warren W."/>
            <person name="Chinwalla A."/>
            <person name="Mardis E.R."/>
            <person name="Wilson R.K."/>
        </authorList>
    </citation>
    <scope>NUCLEOTIDE SEQUENCE [LARGE SCALE GENOMIC DNA]</scope>
    <source>
        <strain evidence="18">DSM 14469</strain>
    </source>
</reference>
<comment type="caution">
    <text evidence="18">The sequence shown here is derived from an EMBL/GenBank/DDBJ whole genome shotgun (WGS) entry which is preliminary data.</text>
</comment>
<dbReference type="SUPFAM" id="SSF158472">
    <property type="entry name" value="HAMP domain-like"/>
    <property type="match status" value="1"/>
</dbReference>
<keyword evidence="4" id="KW-1003">Cell membrane</keyword>
<evidence type="ECO:0000256" key="6">
    <source>
        <dbReference type="ARBA" id="ARBA00022679"/>
    </source>
</evidence>
<comment type="catalytic activity">
    <reaction evidence="1">
        <text>ATP + protein L-histidine = ADP + protein N-phospho-L-histidine.</text>
        <dbReference type="EC" id="2.7.13.3"/>
    </reaction>
</comment>
<gene>
    <name evidence="18" type="ORF">BRYFOR_09452</name>
</gene>
<keyword evidence="7 15" id="KW-0812">Transmembrane</keyword>
<evidence type="ECO:0000259" key="17">
    <source>
        <dbReference type="PROSITE" id="PS50885"/>
    </source>
</evidence>
<name>C6LLA5_9FIRM</name>
<dbReference type="SMART" id="SM00388">
    <property type="entry name" value="HisKA"/>
    <property type="match status" value="1"/>
</dbReference>
<sequence length="451" mass="51247">MADKIRVDSLTGKMVTRLLRGLDVGLFVFVVLYFGSVNILQYDTQWSFLLYHEEEKGLEALQIYADKNHLAATDAAKIRKWAEENGFAELKIYREDEILFDSKVKDRDSRGTEEGSGVWASGISQYARKYTEVVHFADGDAFVYLYSGLAEKYFHLIFGITVMLGFAACLGVFIQGMQEDVRYIRCLQREVAVISRGNLEEKVTIQGEDELAQLARGLDSMRQELKEHEQTEKELRAAQEKLVVGMSHDLRTPLTGLLTYMEILRKQEREGNVSGEYIEKAYSRILQIKSMSDRMFEFFFIDSQKETELEPPEDIRSVLGDYLSELCALLADDGFSVNADGLEWRNVSIQVNTDYMGRILNNIISNIEKYGDRERAVQIELTCGADQVEVLIANGRAMPDSYVAGTGIGVKNVSMMMEKMGGSARVGILEDTYWIELRFPICEDTTKSHRC</sequence>
<dbReference type="EC" id="2.7.13.3" evidence="3"/>
<dbReference type="PANTHER" id="PTHR45528">
    <property type="entry name" value="SENSOR HISTIDINE KINASE CPXA"/>
    <property type="match status" value="1"/>
</dbReference>
<dbReference type="InterPro" id="IPR036890">
    <property type="entry name" value="HATPase_C_sf"/>
</dbReference>
<evidence type="ECO:0000313" key="18">
    <source>
        <dbReference type="EMBL" id="EET58616.1"/>
    </source>
</evidence>
<dbReference type="Pfam" id="PF00672">
    <property type="entry name" value="HAMP"/>
    <property type="match status" value="1"/>
</dbReference>
<feature type="domain" description="Histidine kinase" evidence="16">
    <location>
        <begin position="245"/>
        <end position="443"/>
    </location>
</feature>
<evidence type="ECO:0000256" key="11">
    <source>
        <dbReference type="ARBA" id="ARBA00022989"/>
    </source>
</evidence>
<dbReference type="Gene3D" id="3.30.565.10">
    <property type="entry name" value="Histidine kinase-like ATPase, C-terminal domain"/>
    <property type="match status" value="1"/>
</dbReference>
<dbReference type="PROSITE" id="PS50109">
    <property type="entry name" value="HIS_KIN"/>
    <property type="match status" value="1"/>
</dbReference>
<accession>C6LLA5</accession>
<organism evidence="18 19">
    <name type="scientific">Marvinbryantia formatexigens DSM 14469</name>
    <dbReference type="NCBI Taxonomy" id="478749"/>
    <lineage>
        <taxon>Bacteria</taxon>
        <taxon>Bacillati</taxon>
        <taxon>Bacillota</taxon>
        <taxon>Clostridia</taxon>
        <taxon>Lachnospirales</taxon>
        <taxon>Lachnospiraceae</taxon>
        <taxon>Marvinbryantia</taxon>
    </lineage>
</organism>
<dbReference type="RefSeq" id="WP_006864204.1">
    <property type="nucleotide sequence ID" value="NZ_ACCL02000028.1"/>
</dbReference>
<dbReference type="Pfam" id="PF00512">
    <property type="entry name" value="HisKA"/>
    <property type="match status" value="1"/>
</dbReference>
<dbReference type="InterPro" id="IPR050398">
    <property type="entry name" value="HssS/ArlS-like"/>
</dbReference>
<dbReference type="SMART" id="SM00304">
    <property type="entry name" value="HAMP"/>
    <property type="match status" value="1"/>
</dbReference>
<dbReference type="SUPFAM" id="SSF47384">
    <property type="entry name" value="Homodimeric domain of signal transducing histidine kinase"/>
    <property type="match status" value="1"/>
</dbReference>
<keyword evidence="19" id="KW-1185">Reference proteome</keyword>
<evidence type="ECO:0000256" key="15">
    <source>
        <dbReference type="SAM" id="Phobius"/>
    </source>
</evidence>
<dbReference type="Proteomes" id="UP000005561">
    <property type="component" value="Unassembled WGS sequence"/>
</dbReference>
<evidence type="ECO:0000256" key="7">
    <source>
        <dbReference type="ARBA" id="ARBA00022692"/>
    </source>
</evidence>
<feature type="transmembrane region" description="Helical" evidence="15">
    <location>
        <begin position="21"/>
        <end position="40"/>
    </location>
</feature>
<evidence type="ECO:0000259" key="16">
    <source>
        <dbReference type="PROSITE" id="PS50109"/>
    </source>
</evidence>
<keyword evidence="13 15" id="KW-0472">Membrane</keyword>
<keyword evidence="6" id="KW-0808">Transferase</keyword>
<keyword evidence="9" id="KW-0418">Kinase</keyword>
<protein>
    <recommendedName>
        <fullName evidence="3">histidine kinase</fullName>
        <ecNumber evidence="3">2.7.13.3</ecNumber>
    </recommendedName>
</protein>
<keyword evidence="12" id="KW-0902">Two-component regulatory system</keyword>
<evidence type="ECO:0000256" key="4">
    <source>
        <dbReference type="ARBA" id="ARBA00022475"/>
    </source>
</evidence>
<dbReference type="InterPro" id="IPR003661">
    <property type="entry name" value="HisK_dim/P_dom"/>
</dbReference>
<dbReference type="GO" id="GO:0005886">
    <property type="term" value="C:plasma membrane"/>
    <property type="evidence" value="ECO:0007669"/>
    <property type="project" value="UniProtKB-SubCell"/>
</dbReference>
<proteinExistence type="predicted"/>
<evidence type="ECO:0000256" key="12">
    <source>
        <dbReference type="ARBA" id="ARBA00023012"/>
    </source>
</evidence>
<feature type="coiled-coil region" evidence="14">
    <location>
        <begin position="211"/>
        <end position="241"/>
    </location>
</feature>
<dbReference type="CDD" id="cd00082">
    <property type="entry name" value="HisKA"/>
    <property type="match status" value="1"/>
</dbReference>
<evidence type="ECO:0000256" key="1">
    <source>
        <dbReference type="ARBA" id="ARBA00000085"/>
    </source>
</evidence>
<comment type="subcellular location">
    <subcellularLocation>
        <location evidence="2">Cell membrane</location>
        <topology evidence="2">Multi-pass membrane protein</topology>
    </subcellularLocation>
</comment>
<evidence type="ECO:0000256" key="9">
    <source>
        <dbReference type="ARBA" id="ARBA00022777"/>
    </source>
</evidence>
<feature type="transmembrane region" description="Helical" evidence="15">
    <location>
        <begin position="153"/>
        <end position="174"/>
    </location>
</feature>
<evidence type="ECO:0000256" key="3">
    <source>
        <dbReference type="ARBA" id="ARBA00012438"/>
    </source>
</evidence>
<evidence type="ECO:0000256" key="14">
    <source>
        <dbReference type="SAM" id="Coils"/>
    </source>
</evidence>
<keyword evidence="8" id="KW-0547">Nucleotide-binding</keyword>
<evidence type="ECO:0000256" key="8">
    <source>
        <dbReference type="ARBA" id="ARBA00022741"/>
    </source>
</evidence>
<dbReference type="PROSITE" id="PS50885">
    <property type="entry name" value="HAMP"/>
    <property type="match status" value="1"/>
</dbReference>
<dbReference type="EMBL" id="ACCL02000028">
    <property type="protein sequence ID" value="EET58616.1"/>
    <property type="molecule type" value="Genomic_DNA"/>
</dbReference>
<evidence type="ECO:0000256" key="5">
    <source>
        <dbReference type="ARBA" id="ARBA00022553"/>
    </source>
</evidence>
<keyword evidence="10" id="KW-0067">ATP-binding</keyword>
<dbReference type="SUPFAM" id="SSF55874">
    <property type="entry name" value="ATPase domain of HSP90 chaperone/DNA topoisomerase II/histidine kinase"/>
    <property type="match status" value="1"/>
</dbReference>
<evidence type="ECO:0000256" key="13">
    <source>
        <dbReference type="ARBA" id="ARBA00023136"/>
    </source>
</evidence>
<keyword evidence="5" id="KW-0597">Phosphoprotein</keyword>
<dbReference type="InterPro" id="IPR036097">
    <property type="entry name" value="HisK_dim/P_sf"/>
</dbReference>
<dbReference type="CDD" id="cd06225">
    <property type="entry name" value="HAMP"/>
    <property type="match status" value="1"/>
</dbReference>
<dbReference type="PANTHER" id="PTHR45528:SF1">
    <property type="entry name" value="SENSOR HISTIDINE KINASE CPXA"/>
    <property type="match status" value="1"/>
</dbReference>
<dbReference type="STRING" id="168384.SAMN05660368_03526"/>
<dbReference type="eggNOG" id="COG2205">
    <property type="taxonomic scope" value="Bacteria"/>
</dbReference>
<evidence type="ECO:0000313" key="19">
    <source>
        <dbReference type="Proteomes" id="UP000005561"/>
    </source>
</evidence>
<evidence type="ECO:0000256" key="2">
    <source>
        <dbReference type="ARBA" id="ARBA00004651"/>
    </source>
</evidence>
<keyword evidence="14" id="KW-0175">Coiled coil</keyword>
<keyword evidence="11 15" id="KW-1133">Transmembrane helix</keyword>
<evidence type="ECO:0000256" key="10">
    <source>
        <dbReference type="ARBA" id="ARBA00022840"/>
    </source>
</evidence>
<feature type="domain" description="HAMP" evidence="17">
    <location>
        <begin position="187"/>
        <end position="230"/>
    </location>
</feature>
<dbReference type="AlphaFoldDB" id="C6LLA5"/>
<dbReference type="GO" id="GO:0005524">
    <property type="term" value="F:ATP binding"/>
    <property type="evidence" value="ECO:0007669"/>
    <property type="project" value="UniProtKB-KW"/>
</dbReference>
<dbReference type="InterPro" id="IPR005467">
    <property type="entry name" value="His_kinase_dom"/>
</dbReference>
<dbReference type="GO" id="GO:0000155">
    <property type="term" value="F:phosphorelay sensor kinase activity"/>
    <property type="evidence" value="ECO:0007669"/>
    <property type="project" value="InterPro"/>
</dbReference>